<dbReference type="PANTHER" id="PTHR22870:SF408">
    <property type="entry name" value="OS09G0560450 PROTEIN"/>
    <property type="match status" value="1"/>
</dbReference>
<dbReference type="Pfam" id="PF25390">
    <property type="entry name" value="WD40_RLD"/>
    <property type="match status" value="1"/>
</dbReference>
<feature type="region of interest" description="Disordered" evidence="3">
    <location>
        <begin position="102"/>
        <end position="121"/>
    </location>
</feature>
<feature type="repeat" description="RCC1" evidence="2">
    <location>
        <begin position="198"/>
        <end position="247"/>
    </location>
</feature>
<keyword evidence="1" id="KW-0677">Repeat</keyword>
<proteinExistence type="predicted"/>
<dbReference type="InterPro" id="IPR058923">
    <property type="entry name" value="RCC1-like_dom"/>
</dbReference>
<accession>A0A7R9TMD1</accession>
<evidence type="ECO:0000259" key="4">
    <source>
        <dbReference type="Pfam" id="PF25390"/>
    </source>
</evidence>
<feature type="repeat" description="RCC1" evidence="2">
    <location>
        <begin position="543"/>
        <end position="614"/>
    </location>
</feature>
<dbReference type="PROSITE" id="PS50012">
    <property type="entry name" value="RCC1_3"/>
    <property type="match status" value="7"/>
</dbReference>
<dbReference type="InterPro" id="IPR051210">
    <property type="entry name" value="Ub_ligase/GEF_domain"/>
</dbReference>
<evidence type="ECO:0000313" key="5">
    <source>
        <dbReference type="EMBL" id="CAD8239714.1"/>
    </source>
</evidence>
<dbReference type="PANTHER" id="PTHR22870">
    <property type="entry name" value="REGULATOR OF CHROMOSOME CONDENSATION"/>
    <property type="match status" value="1"/>
</dbReference>
<dbReference type="InterPro" id="IPR009091">
    <property type="entry name" value="RCC1/BLIP-II"/>
</dbReference>
<feature type="repeat" description="RCC1" evidence="2">
    <location>
        <begin position="302"/>
        <end position="360"/>
    </location>
</feature>
<dbReference type="PRINTS" id="PR00633">
    <property type="entry name" value="RCCNDNSATION"/>
</dbReference>
<dbReference type="InterPro" id="IPR000408">
    <property type="entry name" value="Reg_chr_condens"/>
</dbReference>
<organism evidence="5">
    <name type="scientific">Micromonas pusilla</name>
    <name type="common">Picoplanktonic green alga</name>
    <name type="synonym">Chromulina pusilla</name>
    <dbReference type="NCBI Taxonomy" id="38833"/>
    <lineage>
        <taxon>Eukaryota</taxon>
        <taxon>Viridiplantae</taxon>
        <taxon>Chlorophyta</taxon>
        <taxon>Mamiellophyceae</taxon>
        <taxon>Mamiellales</taxon>
        <taxon>Mamiellaceae</taxon>
        <taxon>Micromonas</taxon>
    </lineage>
</organism>
<feature type="domain" description="RCC1-like" evidence="4">
    <location>
        <begin position="190"/>
        <end position="610"/>
    </location>
</feature>
<feature type="repeat" description="RCC1" evidence="2">
    <location>
        <begin position="485"/>
        <end position="542"/>
    </location>
</feature>
<dbReference type="AlphaFoldDB" id="A0A7R9TMD1"/>
<name>A0A7R9TMD1_MICPS</name>
<feature type="repeat" description="RCC1" evidence="2">
    <location>
        <begin position="426"/>
        <end position="483"/>
    </location>
</feature>
<dbReference type="PROSITE" id="PS00626">
    <property type="entry name" value="RCC1_2"/>
    <property type="match status" value="3"/>
</dbReference>
<feature type="repeat" description="RCC1" evidence="2">
    <location>
        <begin position="248"/>
        <end position="301"/>
    </location>
</feature>
<feature type="repeat" description="RCC1" evidence="2">
    <location>
        <begin position="361"/>
        <end position="425"/>
    </location>
</feature>
<dbReference type="EMBL" id="HBDY01009198">
    <property type="protein sequence ID" value="CAD8239714.1"/>
    <property type="molecule type" value="Transcribed_RNA"/>
</dbReference>
<reference evidence="5" key="1">
    <citation type="submission" date="2021-01" db="EMBL/GenBank/DDBJ databases">
        <authorList>
            <person name="Corre E."/>
            <person name="Pelletier E."/>
            <person name="Niang G."/>
            <person name="Scheremetjew M."/>
            <person name="Finn R."/>
            <person name="Kale V."/>
            <person name="Holt S."/>
            <person name="Cochrane G."/>
            <person name="Meng A."/>
            <person name="Brown T."/>
            <person name="Cohen L."/>
        </authorList>
    </citation>
    <scope>NUCLEOTIDE SEQUENCE</scope>
    <source>
        <strain evidence="5">RCC1614</strain>
    </source>
</reference>
<sequence length="617" mass="63792">MCANPCSASMDFVGWNPMYAAPERIIADIASATASARGRLSRSSRSPPPPPNAFRFEAAFAAFFAALRPLGPSRSGSREVTLAPPVPHAYCVPFPPLTSASFSSSDSESSTEAGGDGTPPPSRFILDMFLRYDASLARRFARRRSESSHAASAAVTAASALTSSSSSSSADDFPIGFGRRRGRGMATYAMSAGNGDFGRLGHGGGGRGPHALGLSSESLRRMVLPAGVADVVAVAAGGAHTAVATARGDVYTCGANDFGQLGHSADVTHVPVLTKVRGLPEHDPVATVAAGHHHTLCVTKSGDVWAFGRNDASQCGLGKDAPPSIGFPAWVEALSDPREEHGRVISVAAGQSHSLACTESGGVYAWGSTGDGKCGHGDDESWRWGFFASDEAETTPRLVRSLADDNVRAVSVHAGDAHSACVDEDGTLYVWGSNRYNQLGLGGKENHPRGGDAFVTTPTTVPRLPRVGSFACGGSFSVAANRHGAGLKSWGANGSGELGEGHDAGNESRAAPRAVDTSSVKGSADFVRVSAGWRHAAAIATDGGVYTWGWGGSAGQHHDDAFSTGGQLCLGVDNDFWEPFPVPDFTRRGDGGRRLLAAKDVSCGFNHTVVLVDDGAG</sequence>
<evidence type="ECO:0000256" key="2">
    <source>
        <dbReference type="PROSITE-ProRule" id="PRU00235"/>
    </source>
</evidence>
<evidence type="ECO:0000256" key="1">
    <source>
        <dbReference type="ARBA" id="ARBA00022737"/>
    </source>
</evidence>
<feature type="compositionally biased region" description="Low complexity" evidence="3">
    <location>
        <begin position="102"/>
        <end position="113"/>
    </location>
</feature>
<dbReference type="SUPFAM" id="SSF50985">
    <property type="entry name" value="RCC1/BLIP-II"/>
    <property type="match status" value="2"/>
</dbReference>
<dbReference type="Gene3D" id="2.130.10.30">
    <property type="entry name" value="Regulator of chromosome condensation 1/beta-lactamase-inhibitor protein II"/>
    <property type="match status" value="2"/>
</dbReference>
<gene>
    <name evidence="5" type="ORF">MPUS1402_LOCUS6865</name>
</gene>
<evidence type="ECO:0000256" key="3">
    <source>
        <dbReference type="SAM" id="MobiDB-lite"/>
    </source>
</evidence>
<feature type="region of interest" description="Disordered" evidence="3">
    <location>
        <begin position="493"/>
        <end position="516"/>
    </location>
</feature>
<protein>
    <recommendedName>
        <fullName evidence="4">RCC1-like domain-containing protein</fullName>
    </recommendedName>
</protein>